<evidence type="ECO:0000256" key="1">
    <source>
        <dbReference type="ARBA" id="ARBA00022729"/>
    </source>
</evidence>
<dbReference type="InterPro" id="IPR011330">
    <property type="entry name" value="Glyco_hydro/deAcase_b/a-brl"/>
</dbReference>
<feature type="domain" description="NodB homology" evidence="2">
    <location>
        <begin position="237"/>
        <end position="416"/>
    </location>
</feature>
<dbReference type="InterPro" id="IPR051398">
    <property type="entry name" value="Polysacch_Deacetylase"/>
</dbReference>
<accession>A0A6I1FLY2</accession>
<protein>
    <submittedName>
        <fullName evidence="3">Polysaccharide deacetylase family protein</fullName>
    </submittedName>
</protein>
<keyword evidence="4" id="KW-1185">Reference proteome</keyword>
<comment type="caution">
    <text evidence="3">The sequence shown here is derived from an EMBL/GenBank/DDBJ whole genome shotgun (WGS) entry which is preliminary data.</text>
</comment>
<dbReference type="PANTHER" id="PTHR34216">
    <property type="match status" value="1"/>
</dbReference>
<dbReference type="EMBL" id="WEIO01000003">
    <property type="protein sequence ID" value="KAB7707359.1"/>
    <property type="molecule type" value="Genomic_DNA"/>
</dbReference>
<dbReference type="AlphaFoldDB" id="A0A6I1FLY2"/>
<keyword evidence="1" id="KW-0732">Signal</keyword>
<dbReference type="PANTHER" id="PTHR34216:SF13">
    <property type="entry name" value="XYLANASE_CHITIN DEACETYLASE"/>
    <property type="match status" value="1"/>
</dbReference>
<dbReference type="InterPro" id="IPR002509">
    <property type="entry name" value="NODB_dom"/>
</dbReference>
<evidence type="ECO:0000313" key="4">
    <source>
        <dbReference type="Proteomes" id="UP000429595"/>
    </source>
</evidence>
<proteinExistence type="predicted"/>
<dbReference type="RefSeq" id="WP_152150323.1">
    <property type="nucleotide sequence ID" value="NZ_WEIO01000003.1"/>
</dbReference>
<dbReference type="GO" id="GO:0016810">
    <property type="term" value="F:hydrolase activity, acting on carbon-nitrogen (but not peptide) bonds"/>
    <property type="evidence" value="ECO:0007669"/>
    <property type="project" value="InterPro"/>
</dbReference>
<dbReference type="PROSITE" id="PS51677">
    <property type="entry name" value="NODB"/>
    <property type="match status" value="1"/>
</dbReference>
<evidence type="ECO:0000313" key="3">
    <source>
        <dbReference type="EMBL" id="KAB7707359.1"/>
    </source>
</evidence>
<dbReference type="GO" id="GO:0005975">
    <property type="term" value="P:carbohydrate metabolic process"/>
    <property type="evidence" value="ECO:0007669"/>
    <property type="project" value="InterPro"/>
</dbReference>
<reference evidence="3 4" key="1">
    <citation type="submission" date="2019-10" db="EMBL/GenBank/DDBJ databases">
        <title>Bacillus aerolatum sp. nov., isolated from bioaerosol of sport playgrounds.</title>
        <authorList>
            <person name="Chen P."/>
            <person name="Zhang G."/>
        </authorList>
    </citation>
    <scope>NUCLEOTIDE SEQUENCE [LARGE SCALE GENOMIC DNA]</scope>
    <source>
        <strain evidence="3 4">CX253</strain>
    </source>
</reference>
<dbReference type="Gene3D" id="3.20.20.370">
    <property type="entry name" value="Glycoside hydrolase/deacetylase"/>
    <property type="match status" value="1"/>
</dbReference>
<gene>
    <name evidence="3" type="ORF">F9802_06290</name>
</gene>
<sequence length="416" mass="47623">MLKGFCINILLVVCLAVASLFIVQGKEAQAAASSKWIVTTQKAPVYDYVDGKQVTIGTLLAWQLYEVVTEDQNYYYVPFGNATGFIKKGAHIKTATKKQIVQSKSKKPVNSNLSIVTKTESIVFNRIDKKQKAIALVKGNIRYPVARKISNWYLVNVGGQLGYIHESKVYEDLGIPVLMYHHMLEQPEQTPFEKNSMVIKVSEFQKQMDYLKQNGWKTILLQELDRYLNNEQNLTGKVAVITFDDNYLSMQKYAYPILKENNQKAVSFVIGGKTRSFAQSWDPMTLQYMGYKEMKETIDIFDFQHHTNGMHLRERETLIPYLISKTQKEIELDLIKGREHIGKPLEDPSSIQYLAYPWGQYSSHTIQAAKAAGIRLAFTTETGNVQRGDQPYILKRQGIGPYHTMDDFVKKIEGRY</sequence>
<organism evidence="3 4">
    <name type="scientific">Bacillus aerolatus</name>
    <dbReference type="NCBI Taxonomy" id="2653354"/>
    <lineage>
        <taxon>Bacteria</taxon>
        <taxon>Bacillati</taxon>
        <taxon>Bacillota</taxon>
        <taxon>Bacilli</taxon>
        <taxon>Bacillales</taxon>
        <taxon>Bacillaceae</taxon>
        <taxon>Bacillus</taxon>
    </lineage>
</organism>
<dbReference type="SUPFAM" id="SSF88713">
    <property type="entry name" value="Glycoside hydrolase/deacetylase"/>
    <property type="match status" value="1"/>
</dbReference>
<name>A0A6I1FLY2_9BACI</name>
<dbReference type="Pfam" id="PF01522">
    <property type="entry name" value="Polysacc_deac_1"/>
    <property type="match status" value="1"/>
</dbReference>
<dbReference type="Proteomes" id="UP000429595">
    <property type="component" value="Unassembled WGS sequence"/>
</dbReference>
<evidence type="ECO:0000259" key="2">
    <source>
        <dbReference type="PROSITE" id="PS51677"/>
    </source>
</evidence>